<keyword evidence="1" id="KW-0472">Membrane</keyword>
<dbReference type="PANTHER" id="PTHR31186:SF1">
    <property type="entry name" value="MODULATOR OF SMOOTHENED PROTEIN"/>
    <property type="match status" value="1"/>
</dbReference>
<dbReference type="GO" id="GO:0060170">
    <property type="term" value="C:ciliary membrane"/>
    <property type="evidence" value="ECO:0007669"/>
    <property type="project" value="TreeGrafter"/>
</dbReference>
<dbReference type="InterPro" id="IPR037663">
    <property type="entry name" value="Mosmo"/>
</dbReference>
<accession>A0A834F819</accession>
<dbReference type="PANTHER" id="PTHR31186">
    <property type="entry name" value="MODULATOR OF SMOOTHENED PROTEIN"/>
    <property type="match status" value="1"/>
</dbReference>
<keyword evidence="1" id="KW-1133">Transmembrane helix</keyword>
<feature type="transmembrane region" description="Helical" evidence="1">
    <location>
        <begin position="65"/>
        <end position="88"/>
    </location>
</feature>
<dbReference type="EMBL" id="WKFB01000284">
    <property type="protein sequence ID" value="KAF6728420.1"/>
    <property type="molecule type" value="Genomic_DNA"/>
</dbReference>
<sequence>MDKPTVISACLFLAADIFAIASVANPDWINTGDKNEALSMGLVRQCQTLYGRDRTCIPPRLPREWVATLLFIVLGIISLTVTCCLLVMSHWHHKATRYARWIAFTGKFVGDGSHGNSMLPKRFQISDLKLALQRAEIQQSGISDALGSDVSSAQMNSVLLDVYQKLRENRLLMI</sequence>
<dbReference type="GO" id="GO:0005794">
    <property type="term" value="C:Golgi apparatus"/>
    <property type="evidence" value="ECO:0007669"/>
    <property type="project" value="TreeGrafter"/>
</dbReference>
<protein>
    <submittedName>
        <fullName evidence="3">C16orf52-like protein B</fullName>
    </submittedName>
</protein>
<comment type="caution">
    <text evidence="3">The sequence shown here is derived from an EMBL/GenBank/DDBJ whole genome shotgun (WGS) entry which is preliminary data.</text>
</comment>
<dbReference type="GO" id="GO:0045879">
    <property type="term" value="P:negative regulation of smoothened signaling pathway"/>
    <property type="evidence" value="ECO:0007669"/>
    <property type="project" value="TreeGrafter"/>
</dbReference>
<proteinExistence type="predicted"/>
<dbReference type="AlphaFoldDB" id="A0A834F819"/>
<feature type="signal peptide" evidence="2">
    <location>
        <begin position="1"/>
        <end position="26"/>
    </location>
</feature>
<reference evidence="3" key="1">
    <citation type="journal article" name="BMC Genomics">
        <title>Long-read sequencing and de novo genome assembly of marine medaka (Oryzias melastigma).</title>
        <authorList>
            <person name="Liang P."/>
            <person name="Saqib H.S.A."/>
            <person name="Ni X."/>
            <person name="Shen Y."/>
        </authorList>
    </citation>
    <scope>NUCLEOTIDE SEQUENCE</scope>
    <source>
        <strain evidence="3">Bigg-433</strain>
    </source>
</reference>
<feature type="chain" id="PRO_5032607122" evidence="2">
    <location>
        <begin position="27"/>
        <end position="174"/>
    </location>
</feature>
<evidence type="ECO:0000256" key="1">
    <source>
        <dbReference type="SAM" id="Phobius"/>
    </source>
</evidence>
<gene>
    <name evidence="3" type="ORF">FQA47_012941</name>
</gene>
<evidence type="ECO:0000313" key="4">
    <source>
        <dbReference type="Proteomes" id="UP000646548"/>
    </source>
</evidence>
<keyword evidence="1" id="KW-0812">Transmembrane</keyword>
<dbReference type="Pfam" id="PF18800">
    <property type="entry name" value="Atthog"/>
    <property type="match status" value="1"/>
</dbReference>
<evidence type="ECO:0000313" key="3">
    <source>
        <dbReference type="EMBL" id="KAF6728420.1"/>
    </source>
</evidence>
<evidence type="ECO:0000256" key="2">
    <source>
        <dbReference type="SAM" id="SignalP"/>
    </source>
</evidence>
<keyword evidence="2" id="KW-0732">Signal</keyword>
<dbReference type="Proteomes" id="UP000646548">
    <property type="component" value="Unassembled WGS sequence"/>
</dbReference>
<name>A0A834F819_ORYME</name>
<organism evidence="3 4">
    <name type="scientific">Oryzias melastigma</name>
    <name type="common">Marine medaka</name>
    <dbReference type="NCBI Taxonomy" id="30732"/>
    <lineage>
        <taxon>Eukaryota</taxon>
        <taxon>Metazoa</taxon>
        <taxon>Chordata</taxon>
        <taxon>Craniata</taxon>
        <taxon>Vertebrata</taxon>
        <taxon>Euteleostomi</taxon>
        <taxon>Actinopterygii</taxon>
        <taxon>Neopterygii</taxon>
        <taxon>Teleostei</taxon>
        <taxon>Neoteleostei</taxon>
        <taxon>Acanthomorphata</taxon>
        <taxon>Ovalentaria</taxon>
        <taxon>Atherinomorphae</taxon>
        <taxon>Beloniformes</taxon>
        <taxon>Adrianichthyidae</taxon>
        <taxon>Oryziinae</taxon>
        <taxon>Oryzias</taxon>
    </lineage>
</organism>